<dbReference type="EMBL" id="CP103416">
    <property type="protein sequence ID" value="UVW34927.1"/>
    <property type="molecule type" value="Genomic_DNA"/>
</dbReference>
<keyword evidence="7 11" id="KW-0812">Transmembrane</keyword>
<dbReference type="Gene3D" id="3.30.700.10">
    <property type="entry name" value="Glycoprotein, Type 4 Pilin"/>
    <property type="match status" value="1"/>
</dbReference>
<keyword evidence="9 11" id="KW-0472">Membrane</keyword>
<evidence type="ECO:0000256" key="11">
    <source>
        <dbReference type="SAM" id="Phobius"/>
    </source>
</evidence>
<accession>A0ABY5TM51</accession>
<dbReference type="InterPro" id="IPR000983">
    <property type="entry name" value="Bac_GSPG_pilin"/>
</dbReference>
<keyword evidence="4" id="KW-1003">Cell membrane</keyword>
<reference evidence="13" key="1">
    <citation type="submission" date="2022-08" db="EMBL/GenBank/DDBJ databases">
        <title>Catabolic pathway analysis in culturable SAR92 clade bacteria reveals their overlooked roles in DMSP degradation in coastal seas.</title>
        <authorList>
            <person name="He X."/>
            <person name="Zhang X."/>
            <person name="Zhang Y."/>
        </authorList>
    </citation>
    <scope>NUCLEOTIDE SEQUENCE</scope>
    <source>
        <strain evidence="13">H455</strain>
    </source>
</reference>
<dbReference type="InterPro" id="IPR045584">
    <property type="entry name" value="Pilin-like"/>
</dbReference>
<evidence type="ECO:0000256" key="3">
    <source>
        <dbReference type="ARBA" id="ARBA00020042"/>
    </source>
</evidence>
<dbReference type="NCBIfam" id="TIGR01710">
    <property type="entry name" value="typeII_sec_gspG"/>
    <property type="match status" value="1"/>
</dbReference>
<dbReference type="SUPFAM" id="SSF54523">
    <property type="entry name" value="Pili subunits"/>
    <property type="match status" value="1"/>
</dbReference>
<evidence type="ECO:0000256" key="4">
    <source>
        <dbReference type="ARBA" id="ARBA00022475"/>
    </source>
</evidence>
<organism evidence="13 14">
    <name type="scientific">SAR92 clade bacterium H455</name>
    <dbReference type="NCBI Taxonomy" id="2974818"/>
    <lineage>
        <taxon>Bacteria</taxon>
        <taxon>Pseudomonadati</taxon>
        <taxon>Pseudomonadota</taxon>
        <taxon>Gammaproteobacteria</taxon>
        <taxon>Cellvibrionales</taxon>
        <taxon>Porticoccaceae</taxon>
        <taxon>SAR92 clade</taxon>
    </lineage>
</organism>
<proteinExistence type="inferred from homology"/>
<dbReference type="InterPro" id="IPR012902">
    <property type="entry name" value="N_methyl_site"/>
</dbReference>
<name>A0ABY5TM51_9GAMM</name>
<evidence type="ECO:0000256" key="10">
    <source>
        <dbReference type="SAM" id="MobiDB-lite"/>
    </source>
</evidence>
<evidence type="ECO:0000259" key="12">
    <source>
        <dbReference type="Pfam" id="PF08334"/>
    </source>
</evidence>
<dbReference type="PANTHER" id="PTHR30093">
    <property type="entry name" value="GENERAL SECRETION PATHWAY PROTEIN G"/>
    <property type="match status" value="1"/>
</dbReference>
<keyword evidence="5" id="KW-0488">Methylation</keyword>
<evidence type="ECO:0000256" key="5">
    <source>
        <dbReference type="ARBA" id="ARBA00022481"/>
    </source>
</evidence>
<comment type="similarity">
    <text evidence="2">Belongs to the GSP G family.</text>
</comment>
<keyword evidence="14" id="KW-1185">Reference proteome</keyword>
<sequence length="141" mass="15749">MVPRNKQAGFTLIEMMVVVVVIALLGAMIGPTLFKKVQQAERTRIAQDIRVIEGALKFYRLDNYRYPKQSQGLDALMTNPGGADNWNGPYLEKEPLDPWGEAYQYSNPSQHSKDIDVYTLGADGQQGGEGSDADWGNWNIK</sequence>
<comment type="subcellular location">
    <subcellularLocation>
        <location evidence="1">Cell inner membrane</location>
        <topology evidence="1">Single-pass membrane protein</topology>
    </subcellularLocation>
</comment>
<evidence type="ECO:0000313" key="14">
    <source>
        <dbReference type="Proteomes" id="UP001059934"/>
    </source>
</evidence>
<evidence type="ECO:0000256" key="9">
    <source>
        <dbReference type="ARBA" id="ARBA00023136"/>
    </source>
</evidence>
<protein>
    <recommendedName>
        <fullName evidence="3">Type II secretion system core protein G</fullName>
    </recommendedName>
</protein>
<feature type="transmembrane region" description="Helical" evidence="11">
    <location>
        <begin position="12"/>
        <end position="34"/>
    </location>
</feature>
<dbReference type="InterPro" id="IPR010054">
    <property type="entry name" value="Type2_sec_GspG"/>
</dbReference>
<evidence type="ECO:0000256" key="2">
    <source>
        <dbReference type="ARBA" id="ARBA00009984"/>
    </source>
</evidence>
<feature type="region of interest" description="Disordered" evidence="10">
    <location>
        <begin position="121"/>
        <end position="141"/>
    </location>
</feature>
<dbReference type="PROSITE" id="PS00409">
    <property type="entry name" value="PROKAR_NTER_METHYL"/>
    <property type="match status" value="1"/>
</dbReference>
<dbReference type="PANTHER" id="PTHR30093:SF44">
    <property type="entry name" value="TYPE II SECRETION SYSTEM CORE PROTEIN G"/>
    <property type="match status" value="1"/>
</dbReference>
<dbReference type="NCBIfam" id="TIGR02532">
    <property type="entry name" value="IV_pilin_GFxxxE"/>
    <property type="match status" value="1"/>
</dbReference>
<keyword evidence="8 11" id="KW-1133">Transmembrane helix</keyword>
<evidence type="ECO:0000256" key="7">
    <source>
        <dbReference type="ARBA" id="ARBA00022692"/>
    </source>
</evidence>
<dbReference type="PRINTS" id="PR00813">
    <property type="entry name" value="BCTERIALGSPG"/>
</dbReference>
<feature type="domain" description="Type II secretion system protein GspG C-terminal" evidence="12">
    <location>
        <begin position="33"/>
        <end position="138"/>
    </location>
</feature>
<evidence type="ECO:0000256" key="6">
    <source>
        <dbReference type="ARBA" id="ARBA00022519"/>
    </source>
</evidence>
<evidence type="ECO:0000313" key="13">
    <source>
        <dbReference type="EMBL" id="UVW34927.1"/>
    </source>
</evidence>
<dbReference type="Proteomes" id="UP001059934">
    <property type="component" value="Chromosome"/>
</dbReference>
<dbReference type="InterPro" id="IPR013545">
    <property type="entry name" value="T2SS_protein-GspG_C"/>
</dbReference>
<keyword evidence="6" id="KW-0997">Cell inner membrane</keyword>
<evidence type="ECO:0000256" key="8">
    <source>
        <dbReference type="ARBA" id="ARBA00022989"/>
    </source>
</evidence>
<gene>
    <name evidence="13" type="primary">gspG</name>
    <name evidence="13" type="ORF">NYF23_13055</name>
</gene>
<dbReference type="Pfam" id="PF08334">
    <property type="entry name" value="T2SSG"/>
    <property type="match status" value="1"/>
</dbReference>
<dbReference type="Pfam" id="PF07963">
    <property type="entry name" value="N_methyl"/>
    <property type="match status" value="1"/>
</dbReference>
<evidence type="ECO:0000256" key="1">
    <source>
        <dbReference type="ARBA" id="ARBA00004377"/>
    </source>
</evidence>